<dbReference type="CDD" id="cd04301">
    <property type="entry name" value="NAT_SF"/>
    <property type="match status" value="1"/>
</dbReference>
<dbReference type="InterPro" id="IPR000182">
    <property type="entry name" value="GNAT_dom"/>
</dbReference>
<reference evidence="5 6" key="1">
    <citation type="submission" date="2018-05" db="EMBL/GenBank/DDBJ databases">
        <title>A metagenomic window into the 2 km-deep terrestrial subsurface aquifer revealed taxonomically and functionally diverse microbial community comprising novel uncultured bacterial lineages.</title>
        <authorList>
            <person name="Kadnikov V.V."/>
            <person name="Mardanov A.V."/>
            <person name="Beletsky A.V."/>
            <person name="Banks D."/>
            <person name="Pimenov N.V."/>
            <person name="Frank Y.A."/>
            <person name="Karnachuk O.V."/>
            <person name="Ravin N.V."/>
        </authorList>
    </citation>
    <scope>NUCLEOTIDE SEQUENCE [LARGE SCALE GENOMIC DNA]</scope>
    <source>
        <strain evidence="5">BY</strain>
    </source>
</reference>
<organism evidence="5 6">
    <name type="scientific">Sumerlaea chitinivorans</name>
    <dbReference type="NCBI Taxonomy" id="2250252"/>
    <lineage>
        <taxon>Bacteria</taxon>
        <taxon>Candidatus Sumerlaeota</taxon>
        <taxon>Candidatus Sumerlaeia</taxon>
        <taxon>Candidatus Sumerlaeales</taxon>
        <taxon>Candidatus Sumerlaeaceae</taxon>
        <taxon>Candidatus Sumerlaea</taxon>
    </lineage>
</organism>
<dbReference type="GO" id="GO:0008080">
    <property type="term" value="F:N-acetyltransferase activity"/>
    <property type="evidence" value="ECO:0007669"/>
    <property type="project" value="TreeGrafter"/>
</dbReference>
<dbReference type="InterPro" id="IPR016181">
    <property type="entry name" value="Acyl_CoA_acyltransferase"/>
</dbReference>
<proteinExistence type="inferred from homology"/>
<name>A0A2Z4Y264_SUMC1</name>
<gene>
    <name evidence="5" type="ORF">BRCON_0229</name>
</gene>
<comment type="similarity">
    <text evidence="1">Belongs to the acetyltransferase family.</text>
</comment>
<dbReference type="Pfam" id="PF00583">
    <property type="entry name" value="Acetyltransf_1"/>
    <property type="match status" value="1"/>
</dbReference>
<keyword evidence="3" id="KW-0012">Acyltransferase</keyword>
<protein>
    <submittedName>
        <fullName evidence="5">Histone acetyltransferase HPA2</fullName>
    </submittedName>
</protein>
<accession>A0A2Z4Y264</accession>
<evidence type="ECO:0000256" key="1">
    <source>
        <dbReference type="ARBA" id="ARBA00008694"/>
    </source>
</evidence>
<evidence type="ECO:0000313" key="6">
    <source>
        <dbReference type="Proteomes" id="UP000262583"/>
    </source>
</evidence>
<dbReference type="InterPro" id="IPR051016">
    <property type="entry name" value="Diverse_Substrate_AcTransf"/>
</dbReference>
<dbReference type="Gene3D" id="3.40.630.30">
    <property type="match status" value="1"/>
</dbReference>
<keyword evidence="2 5" id="KW-0808">Transferase</keyword>
<dbReference type="SUPFAM" id="SSF55729">
    <property type="entry name" value="Acyl-CoA N-acyltransferases (Nat)"/>
    <property type="match status" value="1"/>
</dbReference>
<dbReference type="PANTHER" id="PTHR10545:SF29">
    <property type="entry name" value="GH14572P-RELATED"/>
    <property type="match status" value="1"/>
</dbReference>
<dbReference type="FunFam" id="3.40.630.30:FF:000064">
    <property type="entry name" value="GNAT family acetyltransferase"/>
    <property type="match status" value="1"/>
</dbReference>
<evidence type="ECO:0000313" key="5">
    <source>
        <dbReference type="EMBL" id="AXA35006.1"/>
    </source>
</evidence>
<evidence type="ECO:0000256" key="3">
    <source>
        <dbReference type="ARBA" id="ARBA00023315"/>
    </source>
</evidence>
<dbReference type="PROSITE" id="PS51186">
    <property type="entry name" value="GNAT"/>
    <property type="match status" value="1"/>
</dbReference>
<dbReference type="AlphaFoldDB" id="A0A2Z4Y264"/>
<dbReference type="EMBL" id="CP030759">
    <property type="protein sequence ID" value="AXA35006.1"/>
    <property type="molecule type" value="Genomic_DNA"/>
</dbReference>
<sequence>MPKPVIVRRAQPEDADAMIRLILALADYEKLTPPDEEAQRRLIRDAFAPHPRFEVYLAEVDGKAVGYAFVFETYSTFLALPTLYLEDIFVLPEYRGYKVGSALFRKCVEIAKERGCGRMEWVTLDWNVSAQEFFKRYGARHMKEWYPFRLTRDQFDAILERKD</sequence>
<dbReference type="PANTHER" id="PTHR10545">
    <property type="entry name" value="DIAMINE N-ACETYLTRANSFERASE"/>
    <property type="match status" value="1"/>
</dbReference>
<evidence type="ECO:0000259" key="4">
    <source>
        <dbReference type="PROSITE" id="PS51186"/>
    </source>
</evidence>
<evidence type="ECO:0000256" key="2">
    <source>
        <dbReference type="ARBA" id="ARBA00022679"/>
    </source>
</evidence>
<dbReference type="KEGG" id="schv:BRCON_0229"/>
<feature type="domain" description="N-acetyltransferase" evidence="4">
    <location>
        <begin position="5"/>
        <end position="163"/>
    </location>
</feature>
<dbReference type="Proteomes" id="UP000262583">
    <property type="component" value="Chromosome"/>
</dbReference>